<dbReference type="CDD" id="cd06602">
    <property type="entry name" value="GH31_MGAM_SI_GAA"/>
    <property type="match status" value="1"/>
</dbReference>
<feature type="transmembrane region" description="Helical" evidence="8">
    <location>
        <begin position="43"/>
        <end position="64"/>
    </location>
</feature>
<evidence type="ECO:0000256" key="4">
    <source>
        <dbReference type="ARBA" id="ARBA00023157"/>
    </source>
</evidence>
<organism evidence="10 11">
    <name type="scientific">Stegodyphus mimosarum</name>
    <name type="common">African social velvet spider</name>
    <dbReference type="NCBI Taxonomy" id="407821"/>
    <lineage>
        <taxon>Eukaryota</taxon>
        <taxon>Metazoa</taxon>
        <taxon>Ecdysozoa</taxon>
        <taxon>Arthropoda</taxon>
        <taxon>Chelicerata</taxon>
        <taxon>Arachnida</taxon>
        <taxon>Araneae</taxon>
        <taxon>Araneomorphae</taxon>
        <taxon>Entelegynae</taxon>
        <taxon>Eresoidea</taxon>
        <taxon>Eresidae</taxon>
        <taxon>Stegodyphus</taxon>
    </lineage>
</organism>
<keyword evidence="5" id="KW-0325">Glycoprotein</keyword>
<evidence type="ECO:0000256" key="5">
    <source>
        <dbReference type="ARBA" id="ARBA00023180"/>
    </source>
</evidence>
<evidence type="ECO:0000256" key="7">
    <source>
        <dbReference type="RuleBase" id="RU361185"/>
    </source>
</evidence>
<dbReference type="GO" id="GO:0030246">
    <property type="term" value="F:carbohydrate binding"/>
    <property type="evidence" value="ECO:0007669"/>
    <property type="project" value="InterPro"/>
</dbReference>
<dbReference type="InterPro" id="IPR000322">
    <property type="entry name" value="Glyco_hydro_31_TIM"/>
</dbReference>
<keyword evidence="7" id="KW-0326">Glycosidase</keyword>
<dbReference type="OrthoDB" id="1334205at2759"/>
<dbReference type="PROSITE" id="PS00025">
    <property type="entry name" value="P_TREFOIL_1"/>
    <property type="match status" value="1"/>
</dbReference>
<dbReference type="InterPro" id="IPR011013">
    <property type="entry name" value="Gal_mutarotase_sf_dom"/>
</dbReference>
<dbReference type="Proteomes" id="UP000054359">
    <property type="component" value="Unassembled WGS sequence"/>
</dbReference>
<evidence type="ECO:0000313" key="11">
    <source>
        <dbReference type="Proteomes" id="UP000054359"/>
    </source>
</evidence>
<dbReference type="InterPro" id="IPR025887">
    <property type="entry name" value="Glyco_hydro_31_N_dom"/>
</dbReference>
<dbReference type="Pfam" id="PF00088">
    <property type="entry name" value="Trefoil"/>
    <property type="match status" value="1"/>
</dbReference>
<proteinExistence type="inferred from homology"/>
<dbReference type="Gene3D" id="3.20.20.80">
    <property type="entry name" value="Glycosidases"/>
    <property type="match status" value="1"/>
</dbReference>
<keyword evidence="8" id="KW-1133">Transmembrane helix</keyword>
<dbReference type="SMART" id="SM00018">
    <property type="entry name" value="PD"/>
    <property type="match status" value="1"/>
</dbReference>
<evidence type="ECO:0000259" key="9">
    <source>
        <dbReference type="PROSITE" id="PS51448"/>
    </source>
</evidence>
<dbReference type="CDD" id="cd00111">
    <property type="entry name" value="Trefoil"/>
    <property type="match status" value="1"/>
</dbReference>
<feature type="domain" description="P-type" evidence="9">
    <location>
        <begin position="88"/>
        <end position="144"/>
    </location>
</feature>
<comment type="caution">
    <text evidence="6">Lacks conserved residue(s) required for the propagation of feature annotation.</text>
</comment>
<dbReference type="Gene3D" id="2.60.40.1760">
    <property type="entry name" value="glycosyl hydrolase (family 31)"/>
    <property type="match status" value="1"/>
</dbReference>
<evidence type="ECO:0000256" key="2">
    <source>
        <dbReference type="ARBA" id="ARBA00007806"/>
    </source>
</evidence>
<name>A0A087TTY2_STEMI</name>
<keyword evidence="11" id="KW-1185">Reference proteome</keyword>
<dbReference type="OMA" id="PYVINHD"/>
<dbReference type="InterPro" id="IPR030458">
    <property type="entry name" value="Glyco_hydro_31_AS"/>
</dbReference>
<dbReference type="PANTHER" id="PTHR22762:SF131">
    <property type="entry name" value="GLYCOSIDE HYDROLASE FAMILY 31 N-TERMINAL DOMAIN-CONTAINING PROTEIN"/>
    <property type="match status" value="1"/>
</dbReference>
<comment type="similarity">
    <text evidence="2 7">Belongs to the glycosyl hydrolase 31 family.</text>
</comment>
<dbReference type="Pfam" id="PF13802">
    <property type="entry name" value="Gal_mutarotas_2"/>
    <property type="match status" value="1"/>
</dbReference>
<evidence type="ECO:0000313" key="10">
    <source>
        <dbReference type="EMBL" id="KFM68571.1"/>
    </source>
</evidence>
<dbReference type="InterPro" id="IPR017853">
    <property type="entry name" value="GH"/>
</dbReference>
<dbReference type="InterPro" id="IPR044913">
    <property type="entry name" value="P_trefoil_dom_sf"/>
</dbReference>
<evidence type="ECO:0000256" key="3">
    <source>
        <dbReference type="ARBA" id="ARBA00023136"/>
    </source>
</evidence>
<dbReference type="AlphaFoldDB" id="A0A087TTY2"/>
<dbReference type="GO" id="GO:0004558">
    <property type="term" value="F:alpha-1,4-glucosidase activity"/>
    <property type="evidence" value="ECO:0007669"/>
    <property type="project" value="TreeGrafter"/>
</dbReference>
<dbReference type="GO" id="GO:0005975">
    <property type="term" value="P:carbohydrate metabolic process"/>
    <property type="evidence" value="ECO:0007669"/>
    <property type="project" value="InterPro"/>
</dbReference>
<evidence type="ECO:0000256" key="1">
    <source>
        <dbReference type="ARBA" id="ARBA00004308"/>
    </source>
</evidence>
<keyword evidence="4" id="KW-1015">Disulfide bond</keyword>
<dbReference type="InterPro" id="IPR000519">
    <property type="entry name" value="P_trefoil_dom"/>
</dbReference>
<dbReference type="PROSITE" id="PS51448">
    <property type="entry name" value="P_TREFOIL_2"/>
    <property type="match status" value="1"/>
</dbReference>
<reference evidence="10 11" key="1">
    <citation type="submission" date="2013-11" db="EMBL/GenBank/DDBJ databases">
        <title>Genome sequencing of Stegodyphus mimosarum.</title>
        <authorList>
            <person name="Bechsgaard J."/>
        </authorList>
    </citation>
    <scope>NUCLEOTIDE SEQUENCE [LARGE SCALE GENOMIC DNA]</scope>
</reference>
<dbReference type="PANTHER" id="PTHR22762">
    <property type="entry name" value="ALPHA-GLUCOSIDASE"/>
    <property type="match status" value="1"/>
</dbReference>
<dbReference type="Gene3D" id="4.10.110.10">
    <property type="entry name" value="Spasmolytic Protein, domain 1"/>
    <property type="match status" value="1"/>
</dbReference>
<gene>
    <name evidence="10" type="ORF">X975_08676</name>
</gene>
<dbReference type="SUPFAM" id="SSF51445">
    <property type="entry name" value="(Trans)glycosidases"/>
    <property type="match status" value="1"/>
</dbReference>
<dbReference type="STRING" id="407821.A0A087TTY2"/>
<keyword evidence="3 8" id="KW-0472">Membrane</keyword>
<dbReference type="PROSITE" id="PS00129">
    <property type="entry name" value="GLYCOSYL_HYDROL_F31_1"/>
    <property type="match status" value="1"/>
</dbReference>
<evidence type="ECO:0000256" key="6">
    <source>
        <dbReference type="PROSITE-ProRule" id="PRU00779"/>
    </source>
</evidence>
<dbReference type="EMBL" id="KK116723">
    <property type="protein sequence ID" value="KFM68571.1"/>
    <property type="molecule type" value="Genomic_DNA"/>
</dbReference>
<dbReference type="InterPro" id="IPR017957">
    <property type="entry name" value="P_trefoil_CS"/>
</dbReference>
<keyword evidence="8" id="KW-0812">Transmembrane</keyword>
<sequence length="641" mass="72954">MSNSLSGKHLMMGLTNMKKVPVESDILYLIPEPKRQNFAKSNIFLIFLIILTFLGCFGLLSCWYRRTSNQRFVIHIYKENLKNHVTAPICAGISDVDKFDCYPDAPVTETECIQRGCCYQPLTQLNKSVSHFPPLGTPYCFYPVNYNGYIITNVSQDGQRIQVRLQRTSSSGFPNDIKNLLLVITFIDDSTLRVKITDPNNARFEVPIPLYHKVKKLYKPRYEVDLDSKTGILTIKRKSSGVTVFKTDLSHLVYSDQFLQLSSYLPSPYIYGIGEHYGSFLKSVKWTRLTLFNSDQPPIPNHNLYGSQPFYLSLEAAGKANGVFLLNSNAMDIILQPTAITFRPIGGILDFFIMLGSSPEEVIQTYTGIIGKTFMPPYWSLGFHLCRFGYHTLNKTRETMQRTIDAGIPLDVQWNDIDYMDRYKDFTYDKVAFKGLPEFVNDLHDKGMHYVIMTDPGISNSEKPGTYPPYDEGVKNNIFIRNADDTIFVGKVWTDGNTVFPDFSHPSASSYWTNQFKNFHKEVAFDGVWIDMNEPSNFLNGSVKGCPESSLENPPYVPTGDFPLCVKTLCMTAKHYYTVHYNEHNILGYREAVATNQALKQVRGKRPFIISRATFAGQGVHSGHWSGDISSTWEDMRYTIP</sequence>
<keyword evidence="7" id="KW-0378">Hydrolase</keyword>
<evidence type="ECO:0000256" key="8">
    <source>
        <dbReference type="SAM" id="Phobius"/>
    </source>
</evidence>
<protein>
    <submittedName>
        <fullName evidence="10">Lysosomal alpha-glucosidase</fullName>
    </submittedName>
</protein>
<dbReference type="GO" id="GO:0012505">
    <property type="term" value="C:endomembrane system"/>
    <property type="evidence" value="ECO:0007669"/>
    <property type="project" value="UniProtKB-SubCell"/>
</dbReference>
<dbReference type="SUPFAM" id="SSF74650">
    <property type="entry name" value="Galactose mutarotase-like"/>
    <property type="match status" value="1"/>
</dbReference>
<comment type="subcellular location">
    <subcellularLocation>
        <location evidence="1">Endomembrane system</location>
    </subcellularLocation>
</comment>
<accession>A0A087TTY2</accession>
<dbReference type="SUPFAM" id="SSF57492">
    <property type="entry name" value="Trefoil"/>
    <property type="match status" value="1"/>
</dbReference>
<dbReference type="Pfam" id="PF01055">
    <property type="entry name" value="Glyco_hydro_31_2nd"/>
    <property type="match status" value="1"/>
</dbReference>
<feature type="non-terminal residue" evidence="10">
    <location>
        <position position="641"/>
    </location>
</feature>
<dbReference type="CDD" id="cd14752">
    <property type="entry name" value="GH31_N"/>
    <property type="match status" value="1"/>
</dbReference>